<dbReference type="RefSeq" id="WP_116883714.1">
    <property type="nucleotide sequence ID" value="NZ_CABMMC010000015.1"/>
</dbReference>
<keyword evidence="3" id="KW-0010">Activator</keyword>
<protein>
    <submittedName>
        <fullName evidence="6">AraC family transcriptional regulator</fullName>
    </submittedName>
</protein>
<dbReference type="InterPro" id="IPR037923">
    <property type="entry name" value="HTH-like"/>
</dbReference>
<keyword evidence="2" id="KW-0238">DNA-binding</keyword>
<dbReference type="InterPro" id="IPR050204">
    <property type="entry name" value="AraC_XylS_family_regulators"/>
</dbReference>
<name>A0A2U1B2B7_9BACT</name>
<dbReference type="Proteomes" id="UP000245959">
    <property type="component" value="Unassembled WGS sequence"/>
</dbReference>
<dbReference type="SUPFAM" id="SSF51215">
    <property type="entry name" value="Regulatory protein AraC"/>
    <property type="match status" value="1"/>
</dbReference>
<dbReference type="GO" id="GO:0003700">
    <property type="term" value="F:DNA-binding transcription factor activity"/>
    <property type="evidence" value="ECO:0007669"/>
    <property type="project" value="InterPro"/>
</dbReference>
<evidence type="ECO:0000256" key="1">
    <source>
        <dbReference type="ARBA" id="ARBA00023015"/>
    </source>
</evidence>
<reference evidence="6 7" key="1">
    <citation type="submission" date="2018-04" db="EMBL/GenBank/DDBJ databases">
        <title>Genomic Encyclopedia of Type Strains, Phase IV (KMG-IV): sequencing the most valuable type-strain genomes for metagenomic binning, comparative biology and taxonomic classification.</title>
        <authorList>
            <person name="Goeker M."/>
        </authorList>
    </citation>
    <scope>NUCLEOTIDE SEQUENCE [LARGE SCALE GENOMIC DNA]</scope>
    <source>
        <strain evidence="6 7">DSM 14823</strain>
    </source>
</reference>
<dbReference type="GeneID" id="78295027"/>
<dbReference type="PROSITE" id="PS00041">
    <property type="entry name" value="HTH_ARAC_FAMILY_1"/>
    <property type="match status" value="1"/>
</dbReference>
<dbReference type="InterPro" id="IPR020449">
    <property type="entry name" value="Tscrpt_reg_AraC-type_HTH"/>
</dbReference>
<dbReference type="InterPro" id="IPR009057">
    <property type="entry name" value="Homeodomain-like_sf"/>
</dbReference>
<organism evidence="6 7">
    <name type="scientific">Victivallis vadensis</name>
    <dbReference type="NCBI Taxonomy" id="172901"/>
    <lineage>
        <taxon>Bacteria</taxon>
        <taxon>Pseudomonadati</taxon>
        <taxon>Lentisphaerota</taxon>
        <taxon>Lentisphaeria</taxon>
        <taxon>Victivallales</taxon>
        <taxon>Victivallaceae</taxon>
        <taxon>Victivallis</taxon>
    </lineage>
</organism>
<keyword evidence="7" id="KW-1185">Reference proteome</keyword>
<sequence length="271" mass="30516">MREDFIFPPAPPEEAPFRLHLAGTSYCDGGYVIARPRSENLWVLEYIECGTGTYEAGGVVTHPSAGDLYFVHAGTEHRYYSDARNPWVKHWINFSGPLVAELEKLYKLRDVLVVPGFSRPELFPELLHQLRLHPEQTHSRLGPEFLMAVVTTMAADLAAAHPQPAVSETGIRLRDRLDRCVFGKAPSLDELAALAARSKVQTIRIFKRDFGETPAQYLIRRKIAAACELLRSSSGMIKEIAAALGFSDEYHFAALFKRKTGFSPGRYRRRE</sequence>
<dbReference type="GO" id="GO:0043565">
    <property type="term" value="F:sequence-specific DNA binding"/>
    <property type="evidence" value="ECO:0007669"/>
    <property type="project" value="InterPro"/>
</dbReference>
<dbReference type="Pfam" id="PF12833">
    <property type="entry name" value="HTH_18"/>
    <property type="match status" value="1"/>
</dbReference>
<dbReference type="InterPro" id="IPR018062">
    <property type="entry name" value="HTH_AraC-typ_CS"/>
</dbReference>
<accession>A0A2U1B2B7</accession>
<dbReference type="Gene3D" id="1.10.10.60">
    <property type="entry name" value="Homeodomain-like"/>
    <property type="match status" value="2"/>
</dbReference>
<comment type="caution">
    <text evidence="6">The sequence shown here is derived from an EMBL/GenBank/DDBJ whole genome shotgun (WGS) entry which is preliminary data.</text>
</comment>
<evidence type="ECO:0000259" key="5">
    <source>
        <dbReference type="PROSITE" id="PS01124"/>
    </source>
</evidence>
<dbReference type="PANTHER" id="PTHR46796">
    <property type="entry name" value="HTH-TYPE TRANSCRIPTIONAL ACTIVATOR RHAS-RELATED"/>
    <property type="match status" value="1"/>
</dbReference>
<feature type="domain" description="HTH araC/xylS-type" evidence="5">
    <location>
        <begin position="171"/>
        <end position="270"/>
    </location>
</feature>
<proteinExistence type="predicted"/>
<keyword evidence="4" id="KW-0804">Transcription</keyword>
<dbReference type="EMBL" id="QEKH01000010">
    <property type="protein sequence ID" value="PVY42803.1"/>
    <property type="molecule type" value="Genomic_DNA"/>
</dbReference>
<dbReference type="SMART" id="SM00342">
    <property type="entry name" value="HTH_ARAC"/>
    <property type="match status" value="1"/>
</dbReference>
<dbReference type="InterPro" id="IPR003313">
    <property type="entry name" value="AraC-bd"/>
</dbReference>
<evidence type="ECO:0000256" key="2">
    <source>
        <dbReference type="ARBA" id="ARBA00023125"/>
    </source>
</evidence>
<evidence type="ECO:0000313" key="7">
    <source>
        <dbReference type="Proteomes" id="UP000245959"/>
    </source>
</evidence>
<dbReference type="AlphaFoldDB" id="A0A2U1B2B7"/>
<dbReference type="OrthoDB" id="9813413at2"/>
<dbReference type="SUPFAM" id="SSF46689">
    <property type="entry name" value="Homeodomain-like"/>
    <property type="match status" value="1"/>
</dbReference>
<dbReference type="Gene3D" id="2.60.120.280">
    <property type="entry name" value="Regulatory protein AraC"/>
    <property type="match status" value="1"/>
</dbReference>
<evidence type="ECO:0000256" key="3">
    <source>
        <dbReference type="ARBA" id="ARBA00023159"/>
    </source>
</evidence>
<evidence type="ECO:0000256" key="4">
    <source>
        <dbReference type="ARBA" id="ARBA00023163"/>
    </source>
</evidence>
<evidence type="ECO:0000313" key="6">
    <source>
        <dbReference type="EMBL" id="PVY42803.1"/>
    </source>
</evidence>
<gene>
    <name evidence="6" type="ORF">C8D82_110113</name>
</gene>
<dbReference type="Pfam" id="PF02311">
    <property type="entry name" value="AraC_binding"/>
    <property type="match status" value="1"/>
</dbReference>
<dbReference type="PROSITE" id="PS01124">
    <property type="entry name" value="HTH_ARAC_FAMILY_2"/>
    <property type="match status" value="1"/>
</dbReference>
<dbReference type="PRINTS" id="PR00032">
    <property type="entry name" value="HTHARAC"/>
</dbReference>
<dbReference type="InterPro" id="IPR018060">
    <property type="entry name" value="HTH_AraC"/>
</dbReference>
<keyword evidence="1" id="KW-0805">Transcription regulation</keyword>